<evidence type="ECO:0000259" key="9">
    <source>
        <dbReference type="PROSITE" id="PS51034"/>
    </source>
</evidence>
<sequence length="488" mass="54189">MLFLVVLLPNLAVAASVIENSIIGDPEVICDVRQIKVRIKTANPFNGNLYSKGFFHKSDCRIRGDTTGSDLEIVMPVDSDCGIRRKRIMNPRGIVLDTTIVVMFHPVFLTQSDRSYRVQCQYSEADKSVTNVLDVSMQTPEDLPQAVQNEVLDGPVLSDNEHGQPLTYATVGDTVYHKWSCDGENKEMFCMTVHSCVVDDGQGFGQKLVDEKGCSLDTFILKELEYSENLVAGQTSNVFKFADKPTVFFSCMIRVEMKETEASKCFDPSMHCVNSMKPSYEENSVKTKSKFAKMIPPGFPRPQNITEKAGSDEFSEDIAAENDDNDFPDDNGPMDVLKISPSAMSRLIRRDLRTRYLADIDVIAPSVEVMDMAEDVLGNASPSPSASKKIQTVFKNQICISRIVMFLIIFITVILSSCALIMFYLPAPIFNGNAPVRQPTPRSIINICAERGEPSPSVAAAPGPCYLNQCSARLTISVDRRRRRIVLS</sequence>
<dbReference type="PROSITE" id="PS51034">
    <property type="entry name" value="ZP_2"/>
    <property type="match status" value="1"/>
</dbReference>
<evidence type="ECO:0000313" key="11">
    <source>
        <dbReference type="Proteomes" id="UP000494206"/>
    </source>
</evidence>
<organism evidence="10 11">
    <name type="scientific">Caenorhabditis bovis</name>
    <dbReference type="NCBI Taxonomy" id="2654633"/>
    <lineage>
        <taxon>Eukaryota</taxon>
        <taxon>Metazoa</taxon>
        <taxon>Ecdysozoa</taxon>
        <taxon>Nematoda</taxon>
        <taxon>Chromadorea</taxon>
        <taxon>Rhabditida</taxon>
        <taxon>Rhabditina</taxon>
        <taxon>Rhabditomorpha</taxon>
        <taxon>Rhabditoidea</taxon>
        <taxon>Rhabditidae</taxon>
        <taxon>Peloderinae</taxon>
        <taxon>Caenorhabditis</taxon>
    </lineage>
</organism>
<evidence type="ECO:0000256" key="7">
    <source>
        <dbReference type="ARBA" id="ARBA00023136"/>
    </source>
</evidence>
<comment type="subcellular location">
    <subcellularLocation>
        <location evidence="1">Cell membrane</location>
        <topology evidence="1">Single-pass type I membrane protein</topology>
    </subcellularLocation>
</comment>
<dbReference type="Pfam" id="PF25301">
    <property type="entry name" value="CUT_C"/>
    <property type="match status" value="1"/>
</dbReference>
<dbReference type="AlphaFoldDB" id="A0A8S1ECJ6"/>
<evidence type="ECO:0000256" key="1">
    <source>
        <dbReference type="ARBA" id="ARBA00004251"/>
    </source>
</evidence>
<evidence type="ECO:0000256" key="3">
    <source>
        <dbReference type="ARBA" id="ARBA00022475"/>
    </source>
</evidence>
<keyword evidence="11" id="KW-1185">Reference proteome</keyword>
<dbReference type="PANTHER" id="PTHR22907">
    <property type="entry name" value="GH04558P"/>
    <property type="match status" value="1"/>
</dbReference>
<comment type="caution">
    <text evidence="10">The sequence shown here is derived from an EMBL/GenBank/DDBJ whole genome shotgun (WGS) entry which is preliminary data.</text>
</comment>
<dbReference type="Pfam" id="PF25057">
    <property type="entry name" value="CUT_N"/>
    <property type="match status" value="1"/>
</dbReference>
<keyword evidence="6 8" id="KW-1133">Transmembrane helix</keyword>
<dbReference type="PANTHER" id="PTHR22907:SF1">
    <property type="entry name" value="ZP DOMAIN-CONTAINING PROTEIN"/>
    <property type="match status" value="1"/>
</dbReference>
<evidence type="ECO:0000256" key="5">
    <source>
        <dbReference type="ARBA" id="ARBA00022729"/>
    </source>
</evidence>
<feature type="domain" description="ZP" evidence="9">
    <location>
        <begin position="29"/>
        <end position="272"/>
    </location>
</feature>
<reference evidence="10 11" key="1">
    <citation type="submission" date="2020-04" db="EMBL/GenBank/DDBJ databases">
        <authorList>
            <person name="Laetsch R D."/>
            <person name="Stevens L."/>
            <person name="Kumar S."/>
            <person name="Blaxter L. M."/>
        </authorList>
    </citation>
    <scope>NUCLEOTIDE SEQUENCE [LARGE SCALE GENOMIC DNA]</scope>
</reference>
<keyword evidence="7 8" id="KW-0472">Membrane</keyword>
<protein>
    <recommendedName>
        <fullName evidence="9">ZP domain-containing protein</fullName>
    </recommendedName>
</protein>
<accession>A0A8S1ECJ6</accession>
<keyword evidence="2" id="KW-0193">Cuticle</keyword>
<gene>
    <name evidence="10" type="ORF">CBOVIS_LOCUS1660</name>
</gene>
<dbReference type="InterPro" id="IPR001507">
    <property type="entry name" value="ZP_dom"/>
</dbReference>
<evidence type="ECO:0000256" key="6">
    <source>
        <dbReference type="ARBA" id="ARBA00022989"/>
    </source>
</evidence>
<dbReference type="InterPro" id="IPR056953">
    <property type="entry name" value="CUT_N"/>
</dbReference>
<dbReference type="GO" id="GO:0005886">
    <property type="term" value="C:plasma membrane"/>
    <property type="evidence" value="ECO:0007669"/>
    <property type="project" value="UniProtKB-SubCell"/>
</dbReference>
<dbReference type="OrthoDB" id="6139674at2759"/>
<evidence type="ECO:0000256" key="2">
    <source>
        <dbReference type="ARBA" id="ARBA00022460"/>
    </source>
</evidence>
<keyword evidence="3" id="KW-1003">Cell membrane</keyword>
<name>A0A8S1ECJ6_9PELO</name>
<feature type="transmembrane region" description="Helical" evidence="8">
    <location>
        <begin position="403"/>
        <end position="425"/>
    </location>
</feature>
<evidence type="ECO:0000313" key="10">
    <source>
        <dbReference type="EMBL" id="CAB3398381.1"/>
    </source>
</evidence>
<dbReference type="InterPro" id="IPR057475">
    <property type="entry name" value="CUT_C"/>
</dbReference>
<dbReference type="SMART" id="SM00241">
    <property type="entry name" value="ZP"/>
    <property type="match status" value="1"/>
</dbReference>
<dbReference type="InterPro" id="IPR051962">
    <property type="entry name" value="Cuticlin"/>
</dbReference>
<dbReference type="GO" id="GO:0042302">
    <property type="term" value="F:structural constituent of cuticle"/>
    <property type="evidence" value="ECO:0007669"/>
    <property type="project" value="UniProtKB-KW"/>
</dbReference>
<proteinExistence type="predicted"/>
<evidence type="ECO:0000256" key="8">
    <source>
        <dbReference type="SAM" id="Phobius"/>
    </source>
</evidence>
<keyword evidence="5" id="KW-0732">Signal</keyword>
<evidence type="ECO:0000256" key="4">
    <source>
        <dbReference type="ARBA" id="ARBA00022692"/>
    </source>
</evidence>
<dbReference type="Proteomes" id="UP000494206">
    <property type="component" value="Unassembled WGS sequence"/>
</dbReference>
<dbReference type="EMBL" id="CADEPM010000001">
    <property type="protein sequence ID" value="CAB3398381.1"/>
    <property type="molecule type" value="Genomic_DNA"/>
</dbReference>
<keyword evidence="4 8" id="KW-0812">Transmembrane</keyword>